<organism evidence="1 2">
    <name type="scientific">Dryococelus australis</name>
    <dbReference type="NCBI Taxonomy" id="614101"/>
    <lineage>
        <taxon>Eukaryota</taxon>
        <taxon>Metazoa</taxon>
        <taxon>Ecdysozoa</taxon>
        <taxon>Arthropoda</taxon>
        <taxon>Hexapoda</taxon>
        <taxon>Insecta</taxon>
        <taxon>Pterygota</taxon>
        <taxon>Neoptera</taxon>
        <taxon>Polyneoptera</taxon>
        <taxon>Phasmatodea</taxon>
        <taxon>Verophasmatodea</taxon>
        <taxon>Anareolatae</taxon>
        <taxon>Phasmatidae</taxon>
        <taxon>Eurycanthinae</taxon>
        <taxon>Dryococelus</taxon>
    </lineage>
</organism>
<reference evidence="1 2" key="1">
    <citation type="submission" date="2023-02" db="EMBL/GenBank/DDBJ databases">
        <title>LHISI_Scaffold_Assembly.</title>
        <authorList>
            <person name="Stuart O.P."/>
            <person name="Cleave R."/>
            <person name="Magrath M.J.L."/>
            <person name="Mikheyev A.S."/>
        </authorList>
    </citation>
    <scope>NUCLEOTIDE SEQUENCE [LARGE SCALE GENOMIC DNA]</scope>
    <source>
        <strain evidence="1">Daus_M_001</strain>
        <tissue evidence="1">Leg muscle</tissue>
    </source>
</reference>
<keyword evidence="2" id="KW-1185">Reference proteome</keyword>
<sequence>MLAFAKLKKLPVLLPPTGDSFCPMGDEAIGGRGGNEIASCILKWCTKHLPSNINSLTFWSDNCTGQNINIVIVYCYTRLVTKIPHLMSLDHKFTPYTSLNSGSGSPQVTRRIDTTGKKLFISKAVRLRFEKETPGRLLFQTCFRDSNFQVIDLRRNARENLQLPDEIPAVRKSVRPLETTKYRDLMTLLQYIPSHFRDYYKNLPHTSGTFDFPELDDEG</sequence>
<gene>
    <name evidence="1" type="ORF">PR048_024371</name>
</gene>
<name>A0ABQ9GNF4_9NEOP</name>
<proteinExistence type="predicted"/>
<evidence type="ECO:0000313" key="2">
    <source>
        <dbReference type="Proteomes" id="UP001159363"/>
    </source>
</evidence>
<protein>
    <submittedName>
        <fullName evidence="1">Uncharacterized protein</fullName>
    </submittedName>
</protein>
<evidence type="ECO:0000313" key="1">
    <source>
        <dbReference type="EMBL" id="KAJ8873553.1"/>
    </source>
</evidence>
<accession>A0ABQ9GNF4</accession>
<dbReference type="Proteomes" id="UP001159363">
    <property type="component" value="Chromosome 9"/>
</dbReference>
<feature type="non-terminal residue" evidence="1">
    <location>
        <position position="219"/>
    </location>
</feature>
<dbReference type="EMBL" id="JARBHB010000010">
    <property type="protein sequence ID" value="KAJ8873553.1"/>
    <property type="molecule type" value="Genomic_DNA"/>
</dbReference>
<comment type="caution">
    <text evidence="1">The sequence shown here is derived from an EMBL/GenBank/DDBJ whole genome shotgun (WGS) entry which is preliminary data.</text>
</comment>